<evidence type="ECO:0000313" key="3">
    <source>
        <dbReference type="EMBL" id="TCL15231.1"/>
    </source>
</evidence>
<sequence>MRSCRSAQSRRVISVGSLSPRAGSTSAWRLYLPREWAEDAGRRRKAGVPEDVRFATKPQISQLQALLEAGEPHHCVVADDGYGVDSAFRQGLTAMGLSYVVGVTSAVRVWPPGQQPLPPKPWTGKGRPPVATRRLPEHRPLSVKKLALSLPPELFTELTWRQGTNEPLSGRFAAVRVRPAGSVSAKQRLHPQQWLLIEWPPAQDKPTRYWLSTLAQDTPLPELVRIAHLRWRIERDYRISSRTWGWDITRGVVGGDSTTMPA</sequence>
<proteinExistence type="predicted"/>
<evidence type="ECO:0000256" key="1">
    <source>
        <dbReference type="SAM" id="MobiDB-lite"/>
    </source>
</evidence>
<dbReference type="AlphaFoldDB" id="A0A4R1P136"/>
<dbReference type="Pfam" id="PF13546">
    <property type="entry name" value="DDE_5"/>
    <property type="match status" value="1"/>
</dbReference>
<dbReference type="InterPro" id="IPR039365">
    <property type="entry name" value="IS701-like"/>
</dbReference>
<dbReference type="GO" id="GO:0004519">
    <property type="term" value="F:endonuclease activity"/>
    <property type="evidence" value="ECO:0007669"/>
    <property type="project" value="UniProtKB-KW"/>
</dbReference>
<keyword evidence="3" id="KW-0255">Endonuclease</keyword>
<dbReference type="NCBIfam" id="NF033540">
    <property type="entry name" value="transpos_IS701"/>
    <property type="match status" value="1"/>
</dbReference>
<evidence type="ECO:0000259" key="2">
    <source>
        <dbReference type="Pfam" id="PF13546"/>
    </source>
</evidence>
<protein>
    <submittedName>
        <fullName evidence="3">DDE superfamily endonuclease</fullName>
    </submittedName>
</protein>
<keyword evidence="3" id="KW-0540">Nuclease</keyword>
<dbReference type="PANTHER" id="PTHR33627">
    <property type="entry name" value="TRANSPOSASE"/>
    <property type="match status" value="1"/>
</dbReference>
<feature type="region of interest" description="Disordered" evidence="1">
    <location>
        <begin position="112"/>
        <end position="133"/>
    </location>
</feature>
<dbReference type="InterPro" id="IPR038721">
    <property type="entry name" value="IS701-like_DDE_dom"/>
</dbReference>
<name>A0A4R1P136_9GAMM</name>
<dbReference type="PANTHER" id="PTHR33627:SF1">
    <property type="entry name" value="TRANSPOSASE"/>
    <property type="match status" value="1"/>
</dbReference>
<evidence type="ECO:0000313" key="4">
    <source>
        <dbReference type="Proteomes" id="UP000295169"/>
    </source>
</evidence>
<organism evidence="3 4">
    <name type="scientific">Azotobacter chroococcum</name>
    <dbReference type="NCBI Taxonomy" id="353"/>
    <lineage>
        <taxon>Bacteria</taxon>
        <taxon>Pseudomonadati</taxon>
        <taxon>Pseudomonadota</taxon>
        <taxon>Gammaproteobacteria</taxon>
        <taxon>Pseudomonadales</taxon>
        <taxon>Pseudomonadaceae</taxon>
        <taxon>Azotobacter</taxon>
    </lineage>
</organism>
<dbReference type="Proteomes" id="UP000295169">
    <property type="component" value="Unassembled WGS sequence"/>
</dbReference>
<reference evidence="3 4" key="1">
    <citation type="submission" date="2019-03" db="EMBL/GenBank/DDBJ databases">
        <title>Genomic Encyclopedia of Type Strains, Phase IV (KMG-IV): sequencing the most valuable type-strain genomes for metagenomic binning, comparative biology and taxonomic classification.</title>
        <authorList>
            <person name="Goeker M."/>
        </authorList>
    </citation>
    <scope>NUCLEOTIDE SEQUENCE [LARGE SCALE GENOMIC DNA]</scope>
    <source>
        <strain evidence="3 4">DSM 2286</strain>
    </source>
</reference>
<dbReference type="SUPFAM" id="SSF53098">
    <property type="entry name" value="Ribonuclease H-like"/>
    <property type="match status" value="1"/>
</dbReference>
<keyword evidence="3" id="KW-0378">Hydrolase</keyword>
<comment type="caution">
    <text evidence="3">The sequence shown here is derived from an EMBL/GenBank/DDBJ whole genome shotgun (WGS) entry which is preliminary data.</text>
</comment>
<accession>A0A4R1P136</accession>
<dbReference type="EMBL" id="SMMU01000078">
    <property type="protein sequence ID" value="TCL15231.1"/>
    <property type="molecule type" value="Genomic_DNA"/>
</dbReference>
<gene>
    <name evidence="3" type="ORF">EV691_1782</name>
</gene>
<dbReference type="InterPro" id="IPR012337">
    <property type="entry name" value="RNaseH-like_sf"/>
</dbReference>
<feature type="domain" description="Transposase IS701-like DDE" evidence="2">
    <location>
        <begin position="8"/>
        <end position="166"/>
    </location>
</feature>